<dbReference type="eggNOG" id="KOG1943">
    <property type="taxonomic scope" value="Eukaryota"/>
</dbReference>
<name>D7STG0_VITVI</name>
<keyword evidence="2" id="KW-1185">Reference proteome</keyword>
<proteinExistence type="predicted"/>
<reference evidence="2" key="1">
    <citation type="journal article" date="2007" name="Nature">
        <title>The grapevine genome sequence suggests ancestral hexaploidization in major angiosperm phyla.</title>
        <authorList>
            <consortium name="The French-Italian Public Consortium for Grapevine Genome Characterization."/>
            <person name="Jaillon O."/>
            <person name="Aury J.-M."/>
            <person name="Noel B."/>
            <person name="Policriti A."/>
            <person name="Clepet C."/>
            <person name="Casagrande A."/>
            <person name="Choisne N."/>
            <person name="Aubourg S."/>
            <person name="Vitulo N."/>
            <person name="Jubin C."/>
            <person name="Vezzi A."/>
            <person name="Legeai F."/>
            <person name="Hugueney P."/>
            <person name="Dasilva C."/>
            <person name="Horner D."/>
            <person name="Mica E."/>
            <person name="Jublot D."/>
            <person name="Poulain J."/>
            <person name="Bruyere C."/>
            <person name="Billault A."/>
            <person name="Segurens B."/>
            <person name="Gouyvenoux M."/>
            <person name="Ugarte E."/>
            <person name="Cattonaro F."/>
            <person name="Anthouard V."/>
            <person name="Vico V."/>
            <person name="Del Fabbro C."/>
            <person name="Alaux M."/>
            <person name="Di Gaspero G."/>
            <person name="Dumas V."/>
            <person name="Felice N."/>
            <person name="Paillard S."/>
            <person name="Juman I."/>
            <person name="Moroldo M."/>
            <person name="Scalabrin S."/>
            <person name="Canaguier A."/>
            <person name="Le Clainche I."/>
            <person name="Malacrida G."/>
            <person name="Durand E."/>
            <person name="Pesole G."/>
            <person name="Laucou V."/>
            <person name="Chatelet P."/>
            <person name="Merdinoglu D."/>
            <person name="Delledonne M."/>
            <person name="Pezzotti M."/>
            <person name="Lecharny A."/>
            <person name="Scarpelli C."/>
            <person name="Artiguenave F."/>
            <person name="Pe M.E."/>
            <person name="Valle G."/>
            <person name="Morgante M."/>
            <person name="Caboche M."/>
            <person name="Adam-Blondon A.-F."/>
            <person name="Weissenbach J."/>
            <person name="Quetier F."/>
            <person name="Wincker P."/>
        </authorList>
    </citation>
    <scope>NUCLEOTIDE SEQUENCE [LARGE SCALE GENOMIC DNA]</scope>
    <source>
        <strain evidence="2">cv. Pinot noir / PN40024</strain>
    </source>
</reference>
<dbReference type="HOGENOM" id="CLU_2676122_0_0_1"/>
<organism evidence="1 2">
    <name type="scientific">Vitis vinifera</name>
    <name type="common">Grape</name>
    <dbReference type="NCBI Taxonomy" id="29760"/>
    <lineage>
        <taxon>Eukaryota</taxon>
        <taxon>Viridiplantae</taxon>
        <taxon>Streptophyta</taxon>
        <taxon>Embryophyta</taxon>
        <taxon>Tracheophyta</taxon>
        <taxon>Spermatophyta</taxon>
        <taxon>Magnoliopsida</taxon>
        <taxon>eudicotyledons</taxon>
        <taxon>Gunneridae</taxon>
        <taxon>Pentapetalae</taxon>
        <taxon>rosids</taxon>
        <taxon>Vitales</taxon>
        <taxon>Vitaceae</taxon>
        <taxon>Viteae</taxon>
        <taxon>Vitis</taxon>
    </lineage>
</organism>
<dbReference type="PaxDb" id="29760-VIT_12s0055g01220.t01"/>
<evidence type="ECO:0000313" key="1">
    <source>
        <dbReference type="EMBL" id="CBI20074.3"/>
    </source>
</evidence>
<dbReference type="AlphaFoldDB" id="D7STG0"/>
<dbReference type="STRING" id="29760.D7STG0"/>
<gene>
    <name evidence="1" type="ordered locus">VIT_12s0055g01220</name>
</gene>
<dbReference type="EMBL" id="FN595228">
    <property type="protein sequence ID" value="CBI20074.3"/>
    <property type="molecule type" value="Genomic_DNA"/>
</dbReference>
<evidence type="ECO:0008006" key="3">
    <source>
        <dbReference type="Google" id="ProtNLM"/>
    </source>
</evidence>
<evidence type="ECO:0000313" key="2">
    <source>
        <dbReference type="Proteomes" id="UP000009183"/>
    </source>
</evidence>
<dbReference type="Proteomes" id="UP000009183">
    <property type="component" value="Chromosome 12"/>
</dbReference>
<protein>
    <recommendedName>
        <fullName evidence="3">Tubulin-folding cofactor D</fullName>
    </recommendedName>
</protein>
<sequence length="75" mass="8496">MLAFAILGYIAFVPESVNTRAFSHLLTFLGHRYPKIRKASAEQVYFVLLQNGELVIEDKMEKALELFPKLAGKVI</sequence>
<accession>D7STG0</accession>
<dbReference type="InParanoid" id="D7STG0"/>